<accession>A0A9P8CNB2</accession>
<sequence>MSLETTYYLFLVSFSWYAHCFGHKQMTMPIVAQPRQCSEVRRGVSYADARVNVSVQKWSLQTARCHASEIHWPPRA</sequence>
<gene>
    <name evidence="1" type="ORF">F5Z01DRAFT_189720</name>
</gene>
<dbReference type="AlphaFoldDB" id="A0A9P8CNB2"/>
<dbReference type="RefSeq" id="XP_046116809.1">
    <property type="nucleotide sequence ID" value="XM_046257996.1"/>
</dbReference>
<evidence type="ECO:0000313" key="1">
    <source>
        <dbReference type="EMBL" id="KAG9252885.1"/>
    </source>
</evidence>
<dbReference type="Proteomes" id="UP000887229">
    <property type="component" value="Unassembled WGS sequence"/>
</dbReference>
<comment type="caution">
    <text evidence="1">The sequence shown here is derived from an EMBL/GenBank/DDBJ whole genome shotgun (WGS) entry which is preliminary data.</text>
</comment>
<dbReference type="GeneID" id="70288899"/>
<dbReference type="EMBL" id="MU251260">
    <property type="protein sequence ID" value="KAG9252885.1"/>
    <property type="molecule type" value="Genomic_DNA"/>
</dbReference>
<keyword evidence="2" id="KW-1185">Reference proteome</keyword>
<evidence type="ECO:0000313" key="2">
    <source>
        <dbReference type="Proteomes" id="UP000887229"/>
    </source>
</evidence>
<protein>
    <submittedName>
        <fullName evidence="1">Uncharacterized protein</fullName>
    </submittedName>
</protein>
<proteinExistence type="predicted"/>
<reference evidence="1" key="1">
    <citation type="journal article" date="2021" name="IMA Fungus">
        <title>Genomic characterization of three marine fungi, including Emericellopsis atlantica sp. nov. with signatures of a generalist lifestyle and marine biomass degradation.</title>
        <authorList>
            <person name="Hagestad O.C."/>
            <person name="Hou L."/>
            <person name="Andersen J.H."/>
            <person name="Hansen E.H."/>
            <person name="Altermark B."/>
            <person name="Li C."/>
            <person name="Kuhnert E."/>
            <person name="Cox R.J."/>
            <person name="Crous P.W."/>
            <person name="Spatafora J.W."/>
            <person name="Lail K."/>
            <person name="Amirebrahimi M."/>
            <person name="Lipzen A."/>
            <person name="Pangilinan J."/>
            <person name="Andreopoulos W."/>
            <person name="Hayes R.D."/>
            <person name="Ng V."/>
            <person name="Grigoriev I.V."/>
            <person name="Jackson S.A."/>
            <person name="Sutton T.D.S."/>
            <person name="Dobson A.D.W."/>
            <person name="Rama T."/>
        </authorList>
    </citation>
    <scope>NUCLEOTIDE SEQUENCE</scope>
    <source>
        <strain evidence="1">TS7</strain>
    </source>
</reference>
<name>A0A9P8CNB2_9HYPO</name>
<organism evidence="1 2">
    <name type="scientific">Emericellopsis atlantica</name>
    <dbReference type="NCBI Taxonomy" id="2614577"/>
    <lineage>
        <taxon>Eukaryota</taxon>
        <taxon>Fungi</taxon>
        <taxon>Dikarya</taxon>
        <taxon>Ascomycota</taxon>
        <taxon>Pezizomycotina</taxon>
        <taxon>Sordariomycetes</taxon>
        <taxon>Hypocreomycetidae</taxon>
        <taxon>Hypocreales</taxon>
        <taxon>Bionectriaceae</taxon>
        <taxon>Emericellopsis</taxon>
    </lineage>
</organism>